<gene>
    <name evidence="3" type="ORF">SAMN05444373_100264</name>
</gene>
<dbReference type="EMBL" id="FQZP01000002">
    <property type="protein sequence ID" value="SHI43561.1"/>
    <property type="molecule type" value="Genomic_DNA"/>
</dbReference>
<dbReference type="InterPro" id="IPR011051">
    <property type="entry name" value="RmlC_Cupin_sf"/>
</dbReference>
<dbReference type="InterPro" id="IPR013096">
    <property type="entry name" value="Cupin_2"/>
</dbReference>
<protein>
    <submittedName>
        <fullName evidence="3">Cupin domain-containing protein</fullName>
    </submittedName>
</protein>
<dbReference type="PANTHER" id="PTHR35848">
    <property type="entry name" value="OXALATE-BINDING PROTEIN"/>
    <property type="match status" value="1"/>
</dbReference>
<dbReference type="PANTHER" id="PTHR35848:SF6">
    <property type="entry name" value="CUPIN TYPE-2 DOMAIN-CONTAINING PROTEIN"/>
    <property type="match status" value="1"/>
</dbReference>
<dbReference type="GO" id="GO:0046872">
    <property type="term" value="F:metal ion binding"/>
    <property type="evidence" value="ECO:0007669"/>
    <property type="project" value="UniProtKB-KW"/>
</dbReference>
<dbReference type="OrthoDB" id="9797047at2"/>
<feature type="domain" description="Cupin type-2" evidence="2">
    <location>
        <begin position="46"/>
        <end position="114"/>
    </location>
</feature>
<dbReference type="RefSeq" id="WP_149677471.1">
    <property type="nucleotide sequence ID" value="NZ_FQZP01000002.1"/>
</dbReference>
<keyword evidence="4" id="KW-1185">Reference proteome</keyword>
<dbReference type="AlphaFoldDB" id="A0A1M6B4A5"/>
<organism evidence="3 4">
    <name type="scientific">Thermoclostridium caenicola</name>
    <dbReference type="NCBI Taxonomy" id="659425"/>
    <lineage>
        <taxon>Bacteria</taxon>
        <taxon>Bacillati</taxon>
        <taxon>Bacillota</taxon>
        <taxon>Clostridia</taxon>
        <taxon>Eubacteriales</taxon>
        <taxon>Oscillospiraceae</taxon>
        <taxon>Thermoclostridium</taxon>
    </lineage>
</organism>
<dbReference type="Pfam" id="PF07883">
    <property type="entry name" value="Cupin_2"/>
    <property type="match status" value="1"/>
</dbReference>
<keyword evidence="1" id="KW-0479">Metal-binding</keyword>
<reference evidence="3 4" key="1">
    <citation type="submission" date="2016-11" db="EMBL/GenBank/DDBJ databases">
        <authorList>
            <person name="Varghese N."/>
            <person name="Submissions S."/>
        </authorList>
    </citation>
    <scope>NUCLEOTIDE SEQUENCE [LARGE SCALE GENOMIC DNA]</scope>
    <source>
        <strain evidence="3 4">DSM 19027</strain>
    </source>
</reference>
<dbReference type="InterPro" id="IPR051610">
    <property type="entry name" value="GPI/OXD"/>
</dbReference>
<dbReference type="InterPro" id="IPR014710">
    <property type="entry name" value="RmlC-like_jellyroll"/>
</dbReference>
<evidence type="ECO:0000256" key="1">
    <source>
        <dbReference type="ARBA" id="ARBA00022723"/>
    </source>
</evidence>
<evidence type="ECO:0000313" key="4">
    <source>
        <dbReference type="Proteomes" id="UP000324781"/>
    </source>
</evidence>
<dbReference type="Gene3D" id="2.60.120.10">
    <property type="entry name" value="Jelly Rolls"/>
    <property type="match status" value="1"/>
</dbReference>
<evidence type="ECO:0000313" key="3">
    <source>
        <dbReference type="EMBL" id="SHI43561.1"/>
    </source>
</evidence>
<name>A0A1M6B4A5_9FIRM</name>
<accession>A0A1M6B4A5</accession>
<sequence>MPNVFNLKDLPLMQLRSPIPEYVWHTSPNLSKIANAQHIQFHVRSLDSGKFSFPYHFHRNAEELFIIISGSAMLRTPEGFRELVEGDIVFFEMGSSGAHQLYNHTDKPCVFIDIRTTVGIDVCEYPDSGKINILPYREIYRSQDQVEYHLNEDKVTDKWPPEIIRNNTEEDVEGS</sequence>
<dbReference type="SUPFAM" id="SSF51182">
    <property type="entry name" value="RmlC-like cupins"/>
    <property type="match status" value="1"/>
</dbReference>
<evidence type="ECO:0000259" key="2">
    <source>
        <dbReference type="Pfam" id="PF07883"/>
    </source>
</evidence>
<proteinExistence type="predicted"/>
<dbReference type="Proteomes" id="UP000324781">
    <property type="component" value="Unassembled WGS sequence"/>
</dbReference>